<dbReference type="EMBL" id="MCFE01000189">
    <property type="protein sequence ID" value="ORX95011.1"/>
    <property type="molecule type" value="Genomic_DNA"/>
</dbReference>
<evidence type="ECO:0000256" key="1">
    <source>
        <dbReference type="SAM" id="MobiDB-lite"/>
    </source>
</evidence>
<feature type="region of interest" description="Disordered" evidence="1">
    <location>
        <begin position="158"/>
        <end position="181"/>
    </location>
</feature>
<evidence type="ECO:0000313" key="3">
    <source>
        <dbReference type="EMBL" id="ORX95011.1"/>
    </source>
</evidence>
<dbReference type="GO" id="GO:0005829">
    <property type="term" value="C:cytosol"/>
    <property type="evidence" value="ECO:0007669"/>
    <property type="project" value="TreeGrafter"/>
</dbReference>
<dbReference type="Pfam" id="PF04424">
    <property type="entry name" value="MINDY_DUB"/>
    <property type="match status" value="1"/>
</dbReference>
<dbReference type="GO" id="GO:0071108">
    <property type="term" value="P:protein K48-linked deubiquitination"/>
    <property type="evidence" value="ECO:0007669"/>
    <property type="project" value="TreeGrafter"/>
</dbReference>
<dbReference type="GO" id="GO:0004843">
    <property type="term" value="F:cysteine-type deubiquitinase activity"/>
    <property type="evidence" value="ECO:0007669"/>
    <property type="project" value="InterPro"/>
</dbReference>
<protein>
    <submittedName>
        <fullName evidence="3">DUF544-domain-containing protein</fullName>
    </submittedName>
</protein>
<dbReference type="STRING" id="1314790.A0A1Y1YAG7"/>
<name>A0A1Y1YAG7_9FUNG</name>
<feature type="region of interest" description="Disordered" evidence="1">
    <location>
        <begin position="34"/>
        <end position="58"/>
    </location>
</feature>
<keyword evidence="4" id="KW-1185">Reference proteome</keyword>
<feature type="compositionally biased region" description="Basic and acidic residues" evidence="1">
    <location>
        <begin position="34"/>
        <end position="49"/>
    </location>
</feature>
<dbReference type="InParanoid" id="A0A1Y1YAG7"/>
<evidence type="ECO:0000313" key="4">
    <source>
        <dbReference type="Proteomes" id="UP000193498"/>
    </source>
</evidence>
<proteinExistence type="predicted"/>
<organism evidence="3 4">
    <name type="scientific">Basidiobolus meristosporus CBS 931.73</name>
    <dbReference type="NCBI Taxonomy" id="1314790"/>
    <lineage>
        <taxon>Eukaryota</taxon>
        <taxon>Fungi</taxon>
        <taxon>Fungi incertae sedis</taxon>
        <taxon>Zoopagomycota</taxon>
        <taxon>Entomophthoromycotina</taxon>
        <taxon>Basidiobolomycetes</taxon>
        <taxon>Basidiobolales</taxon>
        <taxon>Basidiobolaceae</taxon>
        <taxon>Basidiobolus</taxon>
    </lineage>
</organism>
<dbReference type="GO" id="GO:0071944">
    <property type="term" value="C:cell periphery"/>
    <property type="evidence" value="ECO:0007669"/>
    <property type="project" value="TreeGrafter"/>
</dbReference>
<accession>A0A1Y1YAG7</accession>
<feature type="region of interest" description="Disordered" evidence="1">
    <location>
        <begin position="620"/>
        <end position="675"/>
    </location>
</feature>
<dbReference type="GO" id="GO:1990380">
    <property type="term" value="F:K48-linked deubiquitinase activity"/>
    <property type="evidence" value="ECO:0007669"/>
    <property type="project" value="InterPro"/>
</dbReference>
<feature type="compositionally biased region" description="Polar residues" evidence="1">
    <location>
        <begin position="117"/>
        <end position="132"/>
    </location>
</feature>
<gene>
    <name evidence="3" type="ORF">K493DRAFT_315213</name>
</gene>
<feature type="region of interest" description="Disordered" evidence="1">
    <location>
        <begin position="95"/>
        <end position="132"/>
    </location>
</feature>
<reference evidence="3 4" key="1">
    <citation type="submission" date="2016-07" db="EMBL/GenBank/DDBJ databases">
        <title>Pervasive Adenine N6-methylation of Active Genes in Fungi.</title>
        <authorList>
            <consortium name="DOE Joint Genome Institute"/>
            <person name="Mondo S.J."/>
            <person name="Dannebaum R.O."/>
            <person name="Kuo R.C."/>
            <person name="Labutti K."/>
            <person name="Haridas S."/>
            <person name="Kuo A."/>
            <person name="Salamov A."/>
            <person name="Ahrendt S.R."/>
            <person name="Lipzen A."/>
            <person name="Sullivan W."/>
            <person name="Andreopoulos W.B."/>
            <person name="Clum A."/>
            <person name="Lindquist E."/>
            <person name="Daum C."/>
            <person name="Ramamoorthy G.K."/>
            <person name="Gryganskyi A."/>
            <person name="Culley D."/>
            <person name="Magnuson J.K."/>
            <person name="James T.Y."/>
            <person name="O'Malley M.A."/>
            <person name="Stajich J.E."/>
            <person name="Spatafora J.W."/>
            <person name="Visel A."/>
            <person name="Grigoriev I.V."/>
        </authorList>
    </citation>
    <scope>NUCLEOTIDE SEQUENCE [LARGE SCALE GENOMIC DNA]</scope>
    <source>
        <strain evidence="3 4">CBS 931.73</strain>
    </source>
</reference>
<dbReference type="OrthoDB" id="10261212at2759"/>
<dbReference type="InterPro" id="IPR033979">
    <property type="entry name" value="MINDY_domain"/>
</dbReference>
<dbReference type="InterPro" id="IPR007518">
    <property type="entry name" value="MINDY"/>
</dbReference>
<dbReference type="PANTHER" id="PTHR18063">
    <property type="entry name" value="NF-E2 INDUCIBLE PROTEIN"/>
    <property type="match status" value="1"/>
</dbReference>
<dbReference type="Proteomes" id="UP000193498">
    <property type="component" value="Unassembled WGS sequence"/>
</dbReference>
<dbReference type="GO" id="GO:0016807">
    <property type="term" value="F:cysteine-type carboxypeptidase activity"/>
    <property type="evidence" value="ECO:0007669"/>
    <property type="project" value="TreeGrafter"/>
</dbReference>
<dbReference type="AlphaFoldDB" id="A0A1Y1YAG7"/>
<dbReference type="PANTHER" id="PTHR18063:SF6">
    <property type="entry name" value="UBIQUITIN CARBOXYL-TERMINAL HYDROLASE"/>
    <property type="match status" value="1"/>
</dbReference>
<sequence>MNNATTQEGPILDQKDPIIKNAEEQFEKLALKESPKPEDVQEYHNRLSESEIPGESHAPIERSLSLVQTNVGGVESFTEEHTKTDALARGANAYEEASNEQLGGDHFVLKKKVPSLDDQSYNPPEEQPQSAQTKVNYLSEADYLVNSSSKPLKYYSTSNNENQADNPVLEVSPKPLDKGKGKEIIDLPSNPGFEDLSEQKPSYPQDAELVDAVPIESQISPTFPNDRTEIAAGVDPSNMRYIPQERADYEPTPSHPPSGTLPVPNVLDVIPPHIANDLTGTIDPEVTDTHLPTQEQVIQSVITAVPKTEYQMKSIDWMPLGATAPKQLSIITQNENGPCPLLALCNVLLLRGDIQIKPADRPVVDDEYLTSLLGEYLLDLHSSESEDLSKFNDALAVIPLLQRGLDVNVRFDSIRGFESTPELSMFEAFKVDLIHGWIADPEEDWNTYKVLTEKCINYNTAVDLVVKGDEAEKDPKLNAEEKDAIIHESLVVRQFLEHTATQLTYHGLLAISTTLPQNHLVVLFRNNHFSTLYKRADGELYTLVTDAGFLDSPNAVWESLRDIDQIDSEFVTGSFQKISAAGDSIAQSDIPVSESNYENLAEQERMDQDLALALNLQQEEEARKREQASNAKNQHKNTSRPGKNETPEMLNTHEQSSSVGSSMSQKKKKDNCMIC</sequence>
<feature type="domain" description="MINDY deubiquitinase" evidence="2">
    <location>
        <begin position="309"/>
        <end position="575"/>
    </location>
</feature>
<evidence type="ECO:0000259" key="2">
    <source>
        <dbReference type="Pfam" id="PF04424"/>
    </source>
</evidence>
<comment type="caution">
    <text evidence="3">The sequence shown here is derived from an EMBL/GenBank/DDBJ whole genome shotgun (WGS) entry which is preliminary data.</text>
</comment>